<dbReference type="Proteomes" id="UP000624404">
    <property type="component" value="Unassembled WGS sequence"/>
</dbReference>
<evidence type="ECO:0000313" key="1">
    <source>
        <dbReference type="EMBL" id="CAD6447506.1"/>
    </source>
</evidence>
<reference evidence="1" key="1">
    <citation type="submission" date="2020-10" db="EMBL/GenBank/DDBJ databases">
        <authorList>
            <person name="Kusch S."/>
        </authorList>
    </citation>
    <scope>NUCLEOTIDE SEQUENCE</scope>
    <source>
        <strain evidence="1">SwB9</strain>
    </source>
</reference>
<dbReference type="EMBL" id="CAJHIA010000026">
    <property type="protein sequence ID" value="CAD6447506.1"/>
    <property type="molecule type" value="Genomic_DNA"/>
</dbReference>
<proteinExistence type="predicted"/>
<gene>
    <name evidence="1" type="ORF">SCLTRI_LOCUS7299</name>
</gene>
<sequence>MWAWHWPQPMGFHTTNNTCKFRLRQDLPALPSIFKKENNPVGPLESWAVTGHWSTRESTTFTVPWVLINRIWTNPVQSPLSFQAFPKKLTSQ</sequence>
<keyword evidence="2" id="KW-1185">Reference proteome</keyword>
<comment type="caution">
    <text evidence="1">The sequence shown here is derived from an EMBL/GenBank/DDBJ whole genome shotgun (WGS) entry which is preliminary data.</text>
</comment>
<evidence type="ECO:0000313" key="2">
    <source>
        <dbReference type="Proteomes" id="UP000624404"/>
    </source>
</evidence>
<name>A0A8H2ZT19_9HELO</name>
<protein>
    <submittedName>
        <fullName evidence="1">26957b27-2ec5-4a5b-ba51-19289be4e933</fullName>
    </submittedName>
</protein>
<dbReference type="AlphaFoldDB" id="A0A8H2ZT19"/>
<organism evidence="1 2">
    <name type="scientific">Sclerotinia trifoliorum</name>
    <dbReference type="NCBI Taxonomy" id="28548"/>
    <lineage>
        <taxon>Eukaryota</taxon>
        <taxon>Fungi</taxon>
        <taxon>Dikarya</taxon>
        <taxon>Ascomycota</taxon>
        <taxon>Pezizomycotina</taxon>
        <taxon>Leotiomycetes</taxon>
        <taxon>Helotiales</taxon>
        <taxon>Sclerotiniaceae</taxon>
        <taxon>Sclerotinia</taxon>
    </lineage>
</organism>
<accession>A0A8H2ZT19</accession>